<feature type="region of interest" description="Disordered" evidence="1">
    <location>
        <begin position="466"/>
        <end position="540"/>
    </location>
</feature>
<name>A0A210QJV5_MIZYE</name>
<dbReference type="EMBL" id="NEDP02003301">
    <property type="protein sequence ID" value="OWF49024.1"/>
    <property type="molecule type" value="Genomic_DNA"/>
</dbReference>
<dbReference type="STRING" id="6573.A0A210QJV5"/>
<gene>
    <name evidence="2" type="ORF">KP79_PYT18333</name>
</gene>
<keyword evidence="3" id="KW-1185">Reference proteome</keyword>
<protein>
    <submittedName>
        <fullName evidence="2">Meiosis 1 arrest protein</fullName>
    </submittedName>
</protein>
<organism evidence="2 3">
    <name type="scientific">Mizuhopecten yessoensis</name>
    <name type="common">Japanese scallop</name>
    <name type="synonym">Patinopecten yessoensis</name>
    <dbReference type="NCBI Taxonomy" id="6573"/>
    <lineage>
        <taxon>Eukaryota</taxon>
        <taxon>Metazoa</taxon>
        <taxon>Spiralia</taxon>
        <taxon>Lophotrochozoa</taxon>
        <taxon>Mollusca</taxon>
        <taxon>Bivalvia</taxon>
        <taxon>Autobranchia</taxon>
        <taxon>Pteriomorphia</taxon>
        <taxon>Pectinida</taxon>
        <taxon>Pectinoidea</taxon>
        <taxon>Pectinidae</taxon>
        <taxon>Mizuhopecten</taxon>
    </lineage>
</organism>
<dbReference type="InterPro" id="IPR033587">
    <property type="entry name" value="M1AP"/>
</dbReference>
<feature type="region of interest" description="Disordered" evidence="1">
    <location>
        <begin position="188"/>
        <end position="208"/>
    </location>
</feature>
<sequence length="540" mass="59759">MNQAKLSDRQTNCRTLLGKQPARTFLLDASPPLPDHQQVVTDLCNSLENVLSVACNIAGPSRMPLFSMLVLTSYPEMLLPLSYVKNNFVRLQHACADLREAINDIRCHVLPGGGDCVVQGLQEACAQFRRQTNNTTQQGGLCNQLEVIVVSCRKADVIQRQIEAAVSTLALDSLKRIQIVSLTNLGSDSMNDDQSEDSTSQGSATSNNSGMSSIVDVIHLDIDPLCLQNFFSSWLIDSSTDSEHLHIVLPPAFTGNTDLVIKCDLHEKMLNPAQLPFHGQFTLHPDSVMMKTFPTTSKALGLSLPIFRIQVNGLMNASAICDSVVFGMPMIAQPTACWKIDWDDLERNQQTFQSLVHVLLEKEMVMMGQLENALPNISTKRSHEQNEDKPQGCFVFLPAKNGTLLVKSVAAKELLLPFQPPAAVDNWSDDTIQTLQSSLEKLEVIDVFNPLLWPSRLYECLKSKQKKAETRQSKKRQDDTTPQSASTSGSVPNLQRNRTSVFNPHVSSARNSSTAVMQSNTDRFPNTFRGKPLLPFPTDL</sequence>
<proteinExistence type="predicted"/>
<accession>A0A210QJV5</accession>
<reference evidence="2 3" key="1">
    <citation type="journal article" date="2017" name="Nat. Ecol. Evol.">
        <title>Scallop genome provides insights into evolution of bilaterian karyotype and development.</title>
        <authorList>
            <person name="Wang S."/>
            <person name="Zhang J."/>
            <person name="Jiao W."/>
            <person name="Li J."/>
            <person name="Xun X."/>
            <person name="Sun Y."/>
            <person name="Guo X."/>
            <person name="Huan P."/>
            <person name="Dong B."/>
            <person name="Zhang L."/>
            <person name="Hu X."/>
            <person name="Sun X."/>
            <person name="Wang J."/>
            <person name="Zhao C."/>
            <person name="Wang Y."/>
            <person name="Wang D."/>
            <person name="Huang X."/>
            <person name="Wang R."/>
            <person name="Lv J."/>
            <person name="Li Y."/>
            <person name="Zhang Z."/>
            <person name="Liu B."/>
            <person name="Lu W."/>
            <person name="Hui Y."/>
            <person name="Liang J."/>
            <person name="Zhou Z."/>
            <person name="Hou R."/>
            <person name="Li X."/>
            <person name="Liu Y."/>
            <person name="Li H."/>
            <person name="Ning X."/>
            <person name="Lin Y."/>
            <person name="Zhao L."/>
            <person name="Xing Q."/>
            <person name="Dou J."/>
            <person name="Li Y."/>
            <person name="Mao J."/>
            <person name="Guo H."/>
            <person name="Dou H."/>
            <person name="Li T."/>
            <person name="Mu C."/>
            <person name="Jiang W."/>
            <person name="Fu Q."/>
            <person name="Fu X."/>
            <person name="Miao Y."/>
            <person name="Liu J."/>
            <person name="Yu Q."/>
            <person name="Li R."/>
            <person name="Liao H."/>
            <person name="Li X."/>
            <person name="Kong Y."/>
            <person name="Jiang Z."/>
            <person name="Chourrout D."/>
            <person name="Li R."/>
            <person name="Bao Z."/>
        </authorList>
    </citation>
    <scope>NUCLEOTIDE SEQUENCE [LARGE SCALE GENOMIC DNA]</scope>
    <source>
        <strain evidence="2 3">PY_sf001</strain>
    </source>
</reference>
<dbReference type="GO" id="GO:0007283">
    <property type="term" value="P:spermatogenesis"/>
    <property type="evidence" value="ECO:0007669"/>
    <property type="project" value="InterPro"/>
</dbReference>
<evidence type="ECO:0000256" key="1">
    <source>
        <dbReference type="SAM" id="MobiDB-lite"/>
    </source>
</evidence>
<comment type="caution">
    <text evidence="2">The sequence shown here is derived from an EMBL/GenBank/DDBJ whole genome shotgun (WGS) entry which is preliminary data.</text>
</comment>
<evidence type="ECO:0000313" key="3">
    <source>
        <dbReference type="Proteomes" id="UP000242188"/>
    </source>
</evidence>
<feature type="compositionally biased region" description="Basic and acidic residues" evidence="1">
    <location>
        <begin position="466"/>
        <end position="479"/>
    </location>
</feature>
<dbReference type="AlphaFoldDB" id="A0A210QJV5"/>
<feature type="compositionally biased region" description="Polar residues" evidence="1">
    <location>
        <begin position="197"/>
        <end position="208"/>
    </location>
</feature>
<dbReference type="Proteomes" id="UP000242188">
    <property type="component" value="Unassembled WGS sequence"/>
</dbReference>
<feature type="compositionally biased region" description="Polar residues" evidence="1">
    <location>
        <begin position="480"/>
        <end position="524"/>
    </location>
</feature>
<dbReference type="PANTHER" id="PTHR28642:SF1">
    <property type="entry name" value="MEIOSIS 1 ARREST PROTEIN"/>
    <property type="match status" value="1"/>
</dbReference>
<dbReference type="GO" id="GO:0007127">
    <property type="term" value="P:meiosis I"/>
    <property type="evidence" value="ECO:0007669"/>
    <property type="project" value="InterPro"/>
</dbReference>
<evidence type="ECO:0000313" key="2">
    <source>
        <dbReference type="EMBL" id="OWF49024.1"/>
    </source>
</evidence>
<dbReference type="OrthoDB" id="6433824at2759"/>
<dbReference type="GO" id="GO:0051308">
    <property type="term" value="P:male meiosis chromosome separation"/>
    <property type="evidence" value="ECO:0007669"/>
    <property type="project" value="TreeGrafter"/>
</dbReference>
<dbReference type="PANTHER" id="PTHR28642">
    <property type="entry name" value="MEIOSIS 1 ARREST PROTEIN"/>
    <property type="match status" value="1"/>
</dbReference>